<dbReference type="Gene3D" id="3.40.50.150">
    <property type="entry name" value="Vaccinia Virus protein VP39"/>
    <property type="match status" value="1"/>
</dbReference>
<dbReference type="Pfam" id="PF13578">
    <property type="entry name" value="Methyltransf_24"/>
    <property type="match status" value="1"/>
</dbReference>
<keyword evidence="2" id="KW-1185">Reference proteome</keyword>
<dbReference type="CDD" id="cd02440">
    <property type="entry name" value="AdoMet_MTases"/>
    <property type="match status" value="1"/>
</dbReference>
<name>A0ABS9VRD3_9SPHN</name>
<dbReference type="Proteomes" id="UP001203058">
    <property type="component" value="Unassembled WGS sequence"/>
</dbReference>
<keyword evidence="1" id="KW-0808">Transferase</keyword>
<sequence length="219" mass="24428">MTTNIGTSGIQFHSPDVLAVLRRLLDVKDEISVAEIGTGIGATSREIAKMMKGKGALHLFDYEETVAKVEQMLRSEGLVDGITVVTHGNTHLTYDSYSWHLAKLALDEMSRGGTGIYDLAYLDGGHVFHHDAPACIALKELIRPGGYLVLDDVHWSFAKSRSANPERKPEIRKRYTQDQIETSHVMLVDRLIMKTDARFEQIFLTASNDPGRTVYRKVA</sequence>
<comment type="caution">
    <text evidence="1">The sequence shown here is derived from an EMBL/GenBank/DDBJ whole genome shotgun (WGS) entry which is preliminary data.</text>
</comment>
<evidence type="ECO:0000313" key="2">
    <source>
        <dbReference type="Proteomes" id="UP001203058"/>
    </source>
</evidence>
<protein>
    <submittedName>
        <fullName evidence="1">Class I SAM-dependent methyltransferase</fullName>
    </submittedName>
</protein>
<organism evidence="1 2">
    <name type="scientific">Sphingomonas telluris</name>
    <dbReference type="NCBI Taxonomy" id="2907998"/>
    <lineage>
        <taxon>Bacteria</taxon>
        <taxon>Pseudomonadati</taxon>
        <taxon>Pseudomonadota</taxon>
        <taxon>Alphaproteobacteria</taxon>
        <taxon>Sphingomonadales</taxon>
        <taxon>Sphingomonadaceae</taxon>
        <taxon>Sphingomonas</taxon>
    </lineage>
</organism>
<dbReference type="EMBL" id="JAKZHW010000002">
    <property type="protein sequence ID" value="MCH8617012.1"/>
    <property type="molecule type" value="Genomic_DNA"/>
</dbReference>
<accession>A0ABS9VRD3</accession>
<dbReference type="GO" id="GO:0032259">
    <property type="term" value="P:methylation"/>
    <property type="evidence" value="ECO:0007669"/>
    <property type="project" value="UniProtKB-KW"/>
</dbReference>
<reference evidence="1 2" key="1">
    <citation type="submission" date="2022-03" db="EMBL/GenBank/DDBJ databases">
        <authorList>
            <person name="Jo J.-H."/>
            <person name="Im W.-T."/>
        </authorList>
    </citation>
    <scope>NUCLEOTIDE SEQUENCE [LARGE SCALE GENOMIC DNA]</scope>
    <source>
        <strain evidence="1 2">SM33</strain>
    </source>
</reference>
<keyword evidence="1" id="KW-0489">Methyltransferase</keyword>
<gene>
    <name evidence="1" type="ORF">LZ016_13000</name>
</gene>
<dbReference type="SUPFAM" id="SSF53335">
    <property type="entry name" value="S-adenosyl-L-methionine-dependent methyltransferases"/>
    <property type="match status" value="1"/>
</dbReference>
<dbReference type="RefSeq" id="WP_241447889.1">
    <property type="nucleotide sequence ID" value="NZ_JAKZHW010000002.1"/>
</dbReference>
<proteinExistence type="predicted"/>
<evidence type="ECO:0000313" key="1">
    <source>
        <dbReference type="EMBL" id="MCH8617012.1"/>
    </source>
</evidence>
<dbReference type="InterPro" id="IPR029063">
    <property type="entry name" value="SAM-dependent_MTases_sf"/>
</dbReference>
<dbReference type="GO" id="GO:0008168">
    <property type="term" value="F:methyltransferase activity"/>
    <property type="evidence" value="ECO:0007669"/>
    <property type="project" value="UniProtKB-KW"/>
</dbReference>